<dbReference type="GO" id="GO:0005524">
    <property type="term" value="F:ATP binding"/>
    <property type="evidence" value="ECO:0007669"/>
    <property type="project" value="InterPro"/>
</dbReference>
<evidence type="ECO:0000256" key="7">
    <source>
        <dbReference type="SAM" id="Coils"/>
    </source>
</evidence>
<dbReference type="GO" id="GO:0004674">
    <property type="term" value="F:protein serine/threonine kinase activity"/>
    <property type="evidence" value="ECO:0007669"/>
    <property type="project" value="UniProtKB-EC"/>
</dbReference>
<comment type="caution">
    <text evidence="9">The sequence shown here is derived from an EMBL/GenBank/DDBJ whole genome shotgun (WGS) entry which is preliminary data.</text>
</comment>
<dbReference type="SUPFAM" id="SSF52540">
    <property type="entry name" value="P-loop containing nucleoside triphosphate hydrolases"/>
    <property type="match status" value="2"/>
</dbReference>
<keyword evidence="4" id="KW-0677">Repeat</keyword>
<organism evidence="9 10">
    <name type="scientific">Candidatus Magnetoglobus multicellularis str. Araruama</name>
    <dbReference type="NCBI Taxonomy" id="890399"/>
    <lineage>
        <taxon>Bacteria</taxon>
        <taxon>Pseudomonadati</taxon>
        <taxon>Thermodesulfobacteriota</taxon>
        <taxon>Desulfobacteria</taxon>
        <taxon>Desulfobacterales</taxon>
        <taxon>Desulfobacteraceae</taxon>
        <taxon>Candidatus Magnetoglobus</taxon>
    </lineage>
</organism>
<feature type="coiled-coil region" evidence="7">
    <location>
        <begin position="501"/>
        <end position="558"/>
    </location>
</feature>
<dbReference type="InterPro" id="IPR051347">
    <property type="entry name" value="Circadian_clock_KaiC-rel"/>
</dbReference>
<dbReference type="NCBIfam" id="NF006799">
    <property type="entry name" value="PRK09302.1"/>
    <property type="match status" value="1"/>
</dbReference>
<accession>A0A1V1P9U7</accession>
<evidence type="ECO:0000256" key="4">
    <source>
        <dbReference type="ARBA" id="ARBA00022737"/>
    </source>
</evidence>
<dbReference type="PANTHER" id="PTHR42926:SF1">
    <property type="entry name" value="CIRCADIAN CLOCK OSCILLATOR PROTEIN KAIC 1"/>
    <property type="match status" value="1"/>
</dbReference>
<keyword evidence="6" id="KW-0378">Hydrolase</keyword>
<dbReference type="PANTHER" id="PTHR42926">
    <property type="match status" value="1"/>
</dbReference>
<keyword evidence="3" id="KW-0808">Transferase</keyword>
<evidence type="ECO:0000259" key="8">
    <source>
        <dbReference type="PROSITE" id="PS51146"/>
    </source>
</evidence>
<keyword evidence="7" id="KW-0175">Coiled coil</keyword>
<dbReference type="PROSITE" id="PS51146">
    <property type="entry name" value="KAIC"/>
    <property type="match status" value="2"/>
</dbReference>
<dbReference type="InterPro" id="IPR030665">
    <property type="entry name" value="KaiC"/>
</dbReference>
<feature type="non-terminal residue" evidence="9">
    <location>
        <position position="1"/>
    </location>
</feature>
<keyword evidence="5" id="KW-0418">Kinase</keyword>
<name>A0A1V1P9U7_9BACT</name>
<dbReference type="Proteomes" id="UP000189670">
    <property type="component" value="Unassembled WGS sequence"/>
</dbReference>
<evidence type="ECO:0000313" key="10">
    <source>
        <dbReference type="Proteomes" id="UP000189670"/>
    </source>
</evidence>
<dbReference type="PRINTS" id="PR01874">
    <property type="entry name" value="DNAREPAIRADA"/>
</dbReference>
<evidence type="ECO:0000256" key="5">
    <source>
        <dbReference type="ARBA" id="ARBA00022777"/>
    </source>
</evidence>
<dbReference type="EMBL" id="ATBP01000239">
    <property type="protein sequence ID" value="ETR71667.1"/>
    <property type="molecule type" value="Genomic_DNA"/>
</dbReference>
<dbReference type="InterPro" id="IPR014774">
    <property type="entry name" value="KaiC-like_dom"/>
</dbReference>
<dbReference type="EC" id="2.7.11.1" evidence="1"/>
<dbReference type="GO" id="GO:0016787">
    <property type="term" value="F:hydrolase activity"/>
    <property type="evidence" value="ECO:0007669"/>
    <property type="project" value="UniProtKB-KW"/>
</dbReference>
<protein>
    <recommendedName>
        <fullName evidence="1">non-specific serine/threonine protein kinase</fullName>
        <ecNumber evidence="1">2.7.11.1</ecNumber>
    </recommendedName>
</protein>
<dbReference type="SMART" id="SM00382">
    <property type="entry name" value="AAA"/>
    <property type="match status" value="2"/>
</dbReference>
<reference evidence="10" key="1">
    <citation type="submission" date="2012-11" db="EMBL/GenBank/DDBJ databases">
        <authorList>
            <person name="Lucero-Rivera Y.E."/>
            <person name="Tovar-Ramirez D."/>
        </authorList>
    </citation>
    <scope>NUCLEOTIDE SEQUENCE [LARGE SCALE GENOMIC DNA]</scope>
    <source>
        <strain evidence="10">Araruama</strain>
    </source>
</reference>
<feature type="domain" description="KaiC" evidence="8">
    <location>
        <begin position="268"/>
        <end position="500"/>
    </location>
</feature>
<evidence type="ECO:0000256" key="1">
    <source>
        <dbReference type="ARBA" id="ARBA00012513"/>
    </source>
</evidence>
<dbReference type="InterPro" id="IPR003593">
    <property type="entry name" value="AAA+_ATPase"/>
</dbReference>
<dbReference type="PIRSF" id="PIRSF039117">
    <property type="entry name" value="KaiC"/>
    <property type="match status" value="1"/>
</dbReference>
<dbReference type="Gene3D" id="3.40.50.300">
    <property type="entry name" value="P-loop containing nucleotide triphosphate hydrolases"/>
    <property type="match status" value="2"/>
</dbReference>
<dbReference type="Pfam" id="PF06745">
    <property type="entry name" value="ATPase"/>
    <property type="match status" value="2"/>
</dbReference>
<evidence type="ECO:0000256" key="2">
    <source>
        <dbReference type="ARBA" id="ARBA00022553"/>
    </source>
</evidence>
<feature type="domain" description="KaiC" evidence="8">
    <location>
        <begin position="28"/>
        <end position="267"/>
    </location>
</feature>
<evidence type="ECO:0000256" key="6">
    <source>
        <dbReference type="ARBA" id="ARBA00022801"/>
    </source>
</evidence>
<keyword evidence="2" id="KW-0597">Phosphoprotein</keyword>
<gene>
    <name evidence="9" type="ORF">OMM_07965</name>
</gene>
<evidence type="ECO:0000256" key="3">
    <source>
        <dbReference type="ARBA" id="ARBA00022679"/>
    </source>
</evidence>
<dbReference type="AlphaFoldDB" id="A0A1V1P9U7"/>
<proteinExistence type="predicted"/>
<sequence length="589" mass="66068">LFFEHSLAYLKQGGQSTNGNPKNKCPLTKIPTHIAGMDEILEGGIPKNRTTIISGGPGCGKSIFGLEFLYLGAKAGQPGIFVTFEERAEAVKQNALTMGWHIDALEEQNLLFIMEANLDPKTLISGDFTLQGLFSIIEGKARMMNCNRIVVDAVDILLRMYNDYNRERTEYYALHDWFSKRKITTLMTVKSAQDHGQAERYEFLDFMADCVIHLDQRVKDQISTRRIRITKYRGSSFGRNEYPYVITESGLSIIPISTTGLRHKPLGDVVSSGNKRLDSILGGGYRRSSCVLIAGITGAGKTTLASTFIQSASQRDEKVLFIGFEESEEAIVTNMLSPGIDLRPAIERDKLRYLTALPEAMGSEEHLMRAINNIRSFQPDHIVLDAISACDRMGSRQTAFEFLIRLLNFCKENDVTCFLLNQTTQSMDIHQISGMEISSMVDTALFLGMVEVGGEINRMLLVLKSRGLSHSNQYREYMITNKGIELMDIYVGEGGVLTGAARQEQEAKEAANQRMREHQILKKKHELSHKEAAKQAKLAALQAEIDMNKAELEALMEEENIWHHGREIRGHLRGKSKDNNISISDDGRF</sequence>
<evidence type="ECO:0000313" key="9">
    <source>
        <dbReference type="EMBL" id="ETR71667.1"/>
    </source>
</evidence>
<dbReference type="InterPro" id="IPR027417">
    <property type="entry name" value="P-loop_NTPase"/>
</dbReference>
<dbReference type="InterPro" id="IPR010624">
    <property type="entry name" value="KaiC_dom"/>
</dbReference>